<evidence type="ECO:0000313" key="3">
    <source>
        <dbReference type="Proteomes" id="UP000016923"/>
    </source>
</evidence>
<dbReference type="VEuPathDB" id="FungiDB:F503_03556"/>
<dbReference type="EMBL" id="KE148160">
    <property type="protein sequence ID" value="EPE04494.1"/>
    <property type="molecule type" value="Genomic_DNA"/>
</dbReference>
<evidence type="ECO:0000256" key="1">
    <source>
        <dbReference type="SAM" id="SignalP"/>
    </source>
</evidence>
<dbReference type="eggNOG" id="ENOG502T26A">
    <property type="taxonomic scope" value="Eukaryota"/>
</dbReference>
<keyword evidence="3" id="KW-1185">Reference proteome</keyword>
<proteinExistence type="predicted"/>
<organism evidence="2 3">
    <name type="scientific">Ophiostoma piceae (strain UAMH 11346)</name>
    <name type="common">Sap stain fungus</name>
    <dbReference type="NCBI Taxonomy" id="1262450"/>
    <lineage>
        <taxon>Eukaryota</taxon>
        <taxon>Fungi</taxon>
        <taxon>Dikarya</taxon>
        <taxon>Ascomycota</taxon>
        <taxon>Pezizomycotina</taxon>
        <taxon>Sordariomycetes</taxon>
        <taxon>Sordariomycetidae</taxon>
        <taxon>Ophiostomatales</taxon>
        <taxon>Ophiostomataceae</taxon>
        <taxon>Ophiostoma</taxon>
    </lineage>
</organism>
<reference evidence="2 3" key="1">
    <citation type="journal article" date="2013" name="BMC Genomics">
        <title>The genome and transcriptome of the pine saprophyte Ophiostoma piceae, and a comparison with the bark beetle-associated pine pathogen Grosmannia clavigera.</title>
        <authorList>
            <person name="Haridas S."/>
            <person name="Wang Y."/>
            <person name="Lim L."/>
            <person name="Massoumi Alamouti S."/>
            <person name="Jackman S."/>
            <person name="Docking R."/>
            <person name="Robertson G."/>
            <person name="Birol I."/>
            <person name="Bohlmann J."/>
            <person name="Breuil C."/>
        </authorList>
    </citation>
    <scope>NUCLEOTIDE SEQUENCE [LARGE SCALE GENOMIC DNA]</scope>
    <source>
        <strain evidence="2 3">UAMH 11346</strain>
    </source>
</reference>
<dbReference type="HOGENOM" id="CLU_067171_1_0_1"/>
<dbReference type="AlphaFoldDB" id="S3BT96"/>
<dbReference type="OMA" id="REYPGGW"/>
<accession>S3BT96</accession>
<evidence type="ECO:0000313" key="2">
    <source>
        <dbReference type="EMBL" id="EPE04494.1"/>
    </source>
</evidence>
<sequence>MKTHTLLPLLAASAWAFVQPQQIPKAETTKTDNFTWTDPFGIHLPEELGVLCSAELTFTASEYLLHDLFEHAPKGLWAYADTLKDTLSGKPYPGGWDGLDPHMYDRPLLSMSYADVPLPVREWIEEQQRGDDSDAEDEGKYLFAVFERQTDSEHKVTKTVTPAQTPEKTRRFRVLDEMRIVIFAPGALYRILPLWVAKGSGCKDQLLDLGNYSSKPADGAVIAWTTAHTTPNRNEGEREITFTVKAQAIQAAKSHDEKEEL</sequence>
<gene>
    <name evidence="2" type="ORF">F503_03556</name>
</gene>
<feature type="chain" id="PRO_5004518073" evidence="1">
    <location>
        <begin position="21"/>
        <end position="261"/>
    </location>
</feature>
<dbReference type="Proteomes" id="UP000016923">
    <property type="component" value="Unassembled WGS sequence"/>
</dbReference>
<protein>
    <submittedName>
        <fullName evidence="2">Uncharacterized protein</fullName>
    </submittedName>
</protein>
<keyword evidence="1" id="KW-0732">Signal</keyword>
<dbReference type="OrthoDB" id="4359806at2759"/>
<name>S3BT96_OPHP1</name>
<feature type="signal peptide" evidence="1">
    <location>
        <begin position="1"/>
        <end position="20"/>
    </location>
</feature>